<feature type="chain" id="PRO_5025352437" evidence="2">
    <location>
        <begin position="26"/>
        <end position="107"/>
    </location>
</feature>
<accession>A0A6A1VGB4</accession>
<dbReference type="PANTHER" id="PTHR12000">
    <property type="entry name" value="HEMOGLOBINASE FAMILY MEMBER"/>
    <property type="match status" value="1"/>
</dbReference>
<evidence type="ECO:0000256" key="2">
    <source>
        <dbReference type="SAM" id="SignalP"/>
    </source>
</evidence>
<organism evidence="3 4">
    <name type="scientific">Morella rubra</name>
    <name type="common">Chinese bayberry</name>
    <dbReference type="NCBI Taxonomy" id="262757"/>
    <lineage>
        <taxon>Eukaryota</taxon>
        <taxon>Viridiplantae</taxon>
        <taxon>Streptophyta</taxon>
        <taxon>Embryophyta</taxon>
        <taxon>Tracheophyta</taxon>
        <taxon>Spermatophyta</taxon>
        <taxon>Magnoliopsida</taxon>
        <taxon>eudicotyledons</taxon>
        <taxon>Gunneridae</taxon>
        <taxon>Pentapetalae</taxon>
        <taxon>rosids</taxon>
        <taxon>fabids</taxon>
        <taxon>Fagales</taxon>
        <taxon>Myricaceae</taxon>
        <taxon>Morella</taxon>
    </lineage>
</organism>
<evidence type="ECO:0000313" key="4">
    <source>
        <dbReference type="Proteomes" id="UP000516437"/>
    </source>
</evidence>
<keyword evidence="4" id="KW-1185">Reference proteome</keyword>
<dbReference type="OrthoDB" id="991164at2759"/>
<dbReference type="Gene3D" id="3.40.50.1460">
    <property type="match status" value="1"/>
</dbReference>
<dbReference type="AlphaFoldDB" id="A0A6A1VGB4"/>
<dbReference type="InterPro" id="IPR001096">
    <property type="entry name" value="Peptidase_C13"/>
</dbReference>
<reference evidence="3 4" key="1">
    <citation type="journal article" date="2019" name="Plant Biotechnol. J.">
        <title>The red bayberry genome and genetic basis of sex determination.</title>
        <authorList>
            <person name="Jia H.M."/>
            <person name="Jia H.J."/>
            <person name="Cai Q.L."/>
            <person name="Wang Y."/>
            <person name="Zhao H.B."/>
            <person name="Yang W.F."/>
            <person name="Wang G.Y."/>
            <person name="Li Y.H."/>
            <person name="Zhan D.L."/>
            <person name="Shen Y.T."/>
            <person name="Niu Q.F."/>
            <person name="Chang L."/>
            <person name="Qiu J."/>
            <person name="Zhao L."/>
            <person name="Xie H.B."/>
            <person name="Fu W.Y."/>
            <person name="Jin J."/>
            <person name="Li X.W."/>
            <person name="Jiao Y."/>
            <person name="Zhou C.C."/>
            <person name="Tu T."/>
            <person name="Chai C.Y."/>
            <person name="Gao J.L."/>
            <person name="Fan L.J."/>
            <person name="van de Weg E."/>
            <person name="Wang J.Y."/>
            <person name="Gao Z.S."/>
        </authorList>
    </citation>
    <scope>NUCLEOTIDE SEQUENCE [LARGE SCALE GENOMIC DNA]</scope>
    <source>
        <tissue evidence="3">Leaves</tissue>
    </source>
</reference>
<dbReference type="GO" id="GO:0004197">
    <property type="term" value="F:cysteine-type endopeptidase activity"/>
    <property type="evidence" value="ECO:0007669"/>
    <property type="project" value="TreeGrafter"/>
</dbReference>
<proteinExistence type="inferred from homology"/>
<sequence length="107" mass="11655">MNPIASVIVVFLLALLCLYVTNDHGASGVLRMPTSPYLYACDLIEVLKKKHAFGTYKSLVFYLEACESGSISEGLLPEGLNIYATTAAYAEENSWGTYALESILVLL</sequence>
<protein>
    <submittedName>
        <fullName evidence="3">Vacuolar-processing enzyme gamma-isozyme</fullName>
    </submittedName>
</protein>
<dbReference type="GO" id="GO:0051603">
    <property type="term" value="P:proteolysis involved in protein catabolic process"/>
    <property type="evidence" value="ECO:0007669"/>
    <property type="project" value="TreeGrafter"/>
</dbReference>
<keyword evidence="2" id="KW-0732">Signal</keyword>
<dbReference type="Proteomes" id="UP000516437">
    <property type="component" value="Chromosome 6"/>
</dbReference>
<feature type="signal peptide" evidence="2">
    <location>
        <begin position="1"/>
        <end position="25"/>
    </location>
</feature>
<dbReference type="GO" id="GO:0006624">
    <property type="term" value="P:vacuolar protein processing"/>
    <property type="evidence" value="ECO:0007669"/>
    <property type="project" value="TreeGrafter"/>
</dbReference>
<name>A0A6A1VGB4_9ROSI</name>
<comment type="caution">
    <text evidence="3">The sequence shown here is derived from an EMBL/GenBank/DDBJ whole genome shotgun (WGS) entry which is preliminary data.</text>
</comment>
<dbReference type="Pfam" id="PF01650">
    <property type="entry name" value="Peptidase_C13"/>
    <property type="match status" value="1"/>
</dbReference>
<evidence type="ECO:0000313" key="3">
    <source>
        <dbReference type="EMBL" id="KAB1211615.1"/>
    </source>
</evidence>
<gene>
    <name evidence="3" type="ORF">CJ030_MR6G008535</name>
</gene>
<dbReference type="EMBL" id="RXIC02000024">
    <property type="protein sequence ID" value="KAB1211615.1"/>
    <property type="molecule type" value="Genomic_DNA"/>
</dbReference>
<evidence type="ECO:0000256" key="1">
    <source>
        <dbReference type="ARBA" id="ARBA00009941"/>
    </source>
</evidence>
<dbReference type="GO" id="GO:0005773">
    <property type="term" value="C:vacuole"/>
    <property type="evidence" value="ECO:0007669"/>
    <property type="project" value="GOC"/>
</dbReference>
<dbReference type="PANTHER" id="PTHR12000:SF50">
    <property type="entry name" value="VACUOLAR-PROCESSING ENZYME GAMMA-ISOZYME"/>
    <property type="match status" value="1"/>
</dbReference>
<comment type="similarity">
    <text evidence="1">Belongs to the peptidase C13 family.</text>
</comment>